<dbReference type="EMBL" id="GGFJ01011589">
    <property type="protein sequence ID" value="MBW60730.1"/>
    <property type="molecule type" value="Transcribed_RNA"/>
</dbReference>
<accession>A0A2M4C5Z6</accession>
<evidence type="ECO:0000256" key="1">
    <source>
        <dbReference type="SAM" id="SignalP"/>
    </source>
</evidence>
<feature type="signal peptide" evidence="1">
    <location>
        <begin position="1"/>
        <end position="25"/>
    </location>
</feature>
<keyword evidence="1" id="KW-0732">Signal</keyword>
<proteinExistence type="predicted"/>
<dbReference type="AlphaFoldDB" id="A0A2M4C5Z6"/>
<feature type="chain" id="PRO_5014663060" evidence="1">
    <location>
        <begin position="26"/>
        <end position="175"/>
    </location>
</feature>
<name>A0A2M4C5Z6_9DIPT</name>
<protein>
    <submittedName>
        <fullName evidence="2">Putative secreted protein</fullName>
    </submittedName>
</protein>
<evidence type="ECO:0000313" key="2">
    <source>
        <dbReference type="EMBL" id="MBW60730.1"/>
    </source>
</evidence>
<reference evidence="2" key="1">
    <citation type="submission" date="2018-01" db="EMBL/GenBank/DDBJ databases">
        <title>An insight into the sialome of Amazonian anophelines.</title>
        <authorList>
            <person name="Ribeiro J.M."/>
            <person name="Scarpassa V."/>
            <person name="Calvo E."/>
        </authorList>
    </citation>
    <scope>NUCLEOTIDE SEQUENCE</scope>
    <source>
        <tissue evidence="2">Salivary glands</tissue>
    </source>
</reference>
<sequence length="175" mass="19809">MRLHNDIVLQLLLILFERILEVGQGTFVRCFGDRLHCIDIAPGIGNGQFAANNLIYIVRLSEHDLAQQHVLERGKRLAALYRIEPLEGFIEVRESGLKVTLIGRMQDAGLQIKRCLNLRSAVDRIRCGTSGCEGRTSLRQIAKGVIGFAFQQLHLHEEIFVIELLQLLQQLATER</sequence>
<organism evidence="2">
    <name type="scientific">Anopheles marajoara</name>
    <dbReference type="NCBI Taxonomy" id="58244"/>
    <lineage>
        <taxon>Eukaryota</taxon>
        <taxon>Metazoa</taxon>
        <taxon>Ecdysozoa</taxon>
        <taxon>Arthropoda</taxon>
        <taxon>Hexapoda</taxon>
        <taxon>Insecta</taxon>
        <taxon>Pterygota</taxon>
        <taxon>Neoptera</taxon>
        <taxon>Endopterygota</taxon>
        <taxon>Diptera</taxon>
        <taxon>Nematocera</taxon>
        <taxon>Culicoidea</taxon>
        <taxon>Culicidae</taxon>
        <taxon>Anophelinae</taxon>
        <taxon>Anopheles</taxon>
    </lineage>
</organism>